<protein>
    <submittedName>
        <fullName evidence="1">Uncharacterized protein</fullName>
    </submittedName>
</protein>
<comment type="caution">
    <text evidence="1">The sequence shown here is derived from an EMBL/GenBank/DDBJ whole genome shotgun (WGS) entry which is preliminary data.</text>
</comment>
<evidence type="ECO:0000313" key="2">
    <source>
        <dbReference type="Proteomes" id="UP001230649"/>
    </source>
</evidence>
<accession>A0ACC2V452</accession>
<gene>
    <name evidence="1" type="ORF">QFC20_007069</name>
</gene>
<reference evidence="1" key="1">
    <citation type="submission" date="2023-04" db="EMBL/GenBank/DDBJ databases">
        <title>Draft Genome sequencing of Naganishia species isolated from polar environments using Oxford Nanopore Technology.</title>
        <authorList>
            <person name="Leo P."/>
            <person name="Venkateswaran K."/>
        </authorList>
    </citation>
    <scope>NUCLEOTIDE SEQUENCE</scope>
    <source>
        <strain evidence="1">MNA-CCFEE 5262</strain>
    </source>
</reference>
<evidence type="ECO:0000313" key="1">
    <source>
        <dbReference type="EMBL" id="KAJ9093675.1"/>
    </source>
</evidence>
<name>A0ACC2V452_9TREE</name>
<organism evidence="1 2">
    <name type="scientific">Naganishia adeliensis</name>
    <dbReference type="NCBI Taxonomy" id="92952"/>
    <lineage>
        <taxon>Eukaryota</taxon>
        <taxon>Fungi</taxon>
        <taxon>Dikarya</taxon>
        <taxon>Basidiomycota</taxon>
        <taxon>Agaricomycotina</taxon>
        <taxon>Tremellomycetes</taxon>
        <taxon>Filobasidiales</taxon>
        <taxon>Filobasidiaceae</taxon>
        <taxon>Naganishia</taxon>
    </lineage>
</organism>
<keyword evidence="2" id="KW-1185">Reference proteome</keyword>
<dbReference type="Proteomes" id="UP001230649">
    <property type="component" value="Unassembled WGS sequence"/>
</dbReference>
<sequence>MSNTFPDTPPQQNDDLPLDLDIWTEVLDRLDASDIAHLSQASKSASYLVDAVGWLSLMRRHRLHYVTVDASNDEKNSMSLLRYNYGVVRSLRERRMLARQVGQSWDKGYIPKIRISKDRVLVAAGPKLIGYTLHPTQSSTDGITQRAITFETTIYTTPIPSLRQRSIHQTDYTQLRRRNTHMNGRRGTEYSPLEDITGFFECADGQVVSGNVGGVVQRQRFNLDAYTKGTSQFAQSTAIYQSPALQQIVEVSGSPSANSTLILSATKDGHASLFRAEAPWLPPSTINTNTRLWTAHLSMSSSQPYAALGGSGGPSQALRIYPVTPTGILTPTKTHPAFFGTNHNRSAVYGLASPPSDMSMAYTNNPSSVLLSAWYDSVARLYDLRTSDAAGRRPVVEMQDPWSHEALYCCDFVGNGQVVAGAARHGMLHIWDPRMVRLSEKGQSPSADTSGVTVADSQESAVFSQHRGGWTVYTPGQPDSPVYDIKAEGGRIWGVTNKRTFVLAFDTTGPTADAPGARGWDIVLPHMAPQNRPHNGWNAGDRRGGDEAGRDYATCYEHGDRLLRPFYSLGAEKERTGLGGQRGKR</sequence>
<proteinExistence type="predicted"/>
<dbReference type="EMBL" id="JASBWS010000150">
    <property type="protein sequence ID" value="KAJ9093675.1"/>
    <property type="molecule type" value="Genomic_DNA"/>
</dbReference>